<evidence type="ECO:0000313" key="1">
    <source>
        <dbReference type="EMBL" id="NDL62405.1"/>
    </source>
</evidence>
<reference evidence="1 2" key="1">
    <citation type="submission" date="2019-12" db="EMBL/GenBank/DDBJ databases">
        <authorList>
            <person name="Lee S.D."/>
        </authorList>
    </citation>
    <scope>NUCLEOTIDE SEQUENCE [LARGE SCALE GENOMIC DNA]</scope>
    <source>
        <strain evidence="1 2">SAP-6</strain>
    </source>
</reference>
<dbReference type="EMBL" id="WUBS01000004">
    <property type="protein sequence ID" value="NDL62405.1"/>
    <property type="molecule type" value="Genomic_DNA"/>
</dbReference>
<dbReference type="AlphaFoldDB" id="A0A845SMC3"/>
<dbReference type="PIRSF" id="PIRSF033535">
    <property type="entry name" value="UCP033535_plp"/>
    <property type="match status" value="1"/>
</dbReference>
<comment type="caution">
    <text evidence="1">The sequence shown here is derived from an EMBL/GenBank/DDBJ whole genome shotgun (WGS) entry which is preliminary data.</text>
</comment>
<dbReference type="Gene3D" id="1.10.10.1260">
    <property type="entry name" value="Envelope glycoprotein gp160, DUF2291, helical domain"/>
    <property type="match status" value="1"/>
</dbReference>
<dbReference type="Pfam" id="PF10054">
    <property type="entry name" value="DUF2291"/>
    <property type="match status" value="1"/>
</dbReference>
<accession>A0A845SMC3</accession>
<sequence length="205" mass="21531">MQLNALRKTGLGCVILLLLTACDVVGLDSSGKPIIPADPSAGPDYSSQTPAQIAQAFWVPKILPAAHVNALDWAALKQAQGQLKGTDGKSVYTKFSGKVTAVDTDGLERKLQLSVNGEPLTLQLGPIIKGNAVRDAAGFIRFEDFKNQVQFAQVAKALNKQALSGLPALDAGWIGQPVDVLAAVTLRADGIDDAVALEMTRGTTQ</sequence>
<dbReference type="InterPro" id="IPR014582">
    <property type="entry name" value="UCP033535_lipo"/>
</dbReference>
<keyword evidence="2" id="KW-1185">Reference proteome</keyword>
<dbReference type="Proteomes" id="UP000461443">
    <property type="component" value="Unassembled WGS sequence"/>
</dbReference>
<reference evidence="1 2" key="2">
    <citation type="submission" date="2020-02" db="EMBL/GenBank/DDBJ databases">
        <title>The new genus of Enterobacteriales.</title>
        <authorList>
            <person name="Kim I.S."/>
        </authorList>
    </citation>
    <scope>NUCLEOTIDE SEQUENCE [LARGE SCALE GENOMIC DNA]</scope>
    <source>
        <strain evidence="1 2">SAP-6</strain>
    </source>
</reference>
<protein>
    <submittedName>
        <fullName evidence="1">DUF2291 family protein</fullName>
    </submittedName>
</protein>
<organism evidence="1 2">
    <name type="scientific">Acerihabitans arboris</name>
    <dbReference type="NCBI Taxonomy" id="2691583"/>
    <lineage>
        <taxon>Bacteria</taxon>
        <taxon>Pseudomonadati</taxon>
        <taxon>Pseudomonadota</taxon>
        <taxon>Gammaproteobacteria</taxon>
        <taxon>Enterobacterales</taxon>
        <taxon>Pectobacteriaceae</taxon>
        <taxon>Acerihabitans</taxon>
    </lineage>
</organism>
<proteinExistence type="predicted"/>
<dbReference type="PROSITE" id="PS51257">
    <property type="entry name" value="PROKAR_LIPOPROTEIN"/>
    <property type="match status" value="1"/>
</dbReference>
<gene>
    <name evidence="1" type="ORF">GRH90_06510</name>
</gene>
<dbReference type="InterPro" id="IPR036215">
    <property type="entry name" value="TM0957-like_sf"/>
</dbReference>
<evidence type="ECO:0000313" key="2">
    <source>
        <dbReference type="Proteomes" id="UP000461443"/>
    </source>
</evidence>
<dbReference type="SUPFAM" id="SSF141318">
    <property type="entry name" value="TM0957-like"/>
    <property type="match status" value="1"/>
</dbReference>
<dbReference type="RefSeq" id="WP_162365138.1">
    <property type="nucleotide sequence ID" value="NZ_WUBS01000004.1"/>
</dbReference>
<name>A0A845SMC3_9GAMM</name>